<feature type="compositionally biased region" description="Basic residues" evidence="1">
    <location>
        <begin position="161"/>
        <end position="186"/>
    </location>
</feature>
<dbReference type="VEuPathDB" id="PlasmoDB:PocGH01_13011600"/>
<feature type="region of interest" description="Disordered" evidence="1">
    <location>
        <begin position="506"/>
        <end position="532"/>
    </location>
</feature>
<keyword evidence="2" id="KW-0812">Transmembrane</keyword>
<proteinExistence type="predicted"/>
<dbReference type="Proteomes" id="UP000243200">
    <property type="component" value="Chromosome 13"/>
</dbReference>
<keyword evidence="2" id="KW-1133">Transmembrane helix</keyword>
<evidence type="ECO:0000256" key="2">
    <source>
        <dbReference type="SAM" id="Phobius"/>
    </source>
</evidence>
<feature type="compositionally biased region" description="Basic and acidic residues" evidence="1">
    <location>
        <begin position="131"/>
        <end position="143"/>
    </location>
</feature>
<keyword evidence="2" id="KW-0472">Membrane</keyword>
<protein>
    <submittedName>
        <fullName evidence="3">Uncharacterized protein</fullName>
    </submittedName>
</protein>
<feature type="region of interest" description="Disordered" evidence="1">
    <location>
        <begin position="104"/>
        <end position="143"/>
    </location>
</feature>
<organism evidence="3 4">
    <name type="scientific">Plasmodium ovale</name>
    <name type="common">malaria parasite P. ovale</name>
    <dbReference type="NCBI Taxonomy" id="36330"/>
    <lineage>
        <taxon>Eukaryota</taxon>
        <taxon>Sar</taxon>
        <taxon>Alveolata</taxon>
        <taxon>Apicomplexa</taxon>
        <taxon>Aconoidasida</taxon>
        <taxon>Haemosporida</taxon>
        <taxon>Plasmodiidae</taxon>
        <taxon>Plasmodium</taxon>
        <taxon>Plasmodium (Plasmodium)</taxon>
    </lineage>
</organism>
<evidence type="ECO:0000256" key="1">
    <source>
        <dbReference type="SAM" id="MobiDB-lite"/>
    </source>
</evidence>
<dbReference type="VEuPathDB" id="PlasmoDB:POWCR01_130008200"/>
<accession>A0A1C3KWL6</accession>
<gene>
    <name evidence="3" type="primary">PowCR01_130008200</name>
    <name evidence="3" type="ORF">POWCR01_130008200</name>
</gene>
<sequence>MKTIRLRHIIMLLFFPGFMVNALLNEYVYVKKQEHLFTHVIWKLLNVDKGYCKKRILSTELEVEENDQFVDNYFKENSVKYSSNFMQLFDPKAFDMLTPLTNKSEEVRSSDKEQGEAQEYAKPIGGISYPHDNKHSTSSLSKEKELVAEKISEPKEIITKSTKRRKRRRKRKIYSKEPKKGKRRKKDHDGDSSEQDYNLNDRCGSPVPFHCYPTRYRLKKENEFVEETKFVNSHENIGTNFDMAKHEESNIESDNDYSDQIQKIILSLEDDNNSYNSNISGDTLKGHPWYEHAYAISSSALCGQNELDMDCNGQPKISTTDSSTGTLQPISFGRNDSAQSIIEAPGCSIGTSFSNVFGENNSENFPYSSPGINNPFELLMDDNNELVSSFVLSHANIWQPAGFWGHYNEEFMDSFANSSLTVLQPTEIVDNNDIRNTLENSTLSALKPSIFADDSDDFLNALREASISLFENTGLVGDENNDSLSSTAGSSKGIFQTSGLIGMRNNEQANSDVGSSTDISHPAGLHGNANDDSYNSYVDSYTRI</sequence>
<dbReference type="OrthoDB" id="386518at2759"/>
<dbReference type="EMBL" id="LT594517">
    <property type="protein sequence ID" value="SBT78598.1"/>
    <property type="molecule type" value="Genomic_DNA"/>
</dbReference>
<reference evidence="3 4" key="1">
    <citation type="submission" date="2016-06" db="EMBL/GenBank/DDBJ databases">
        <authorList>
            <consortium name="Pathogen Informatics"/>
        </authorList>
    </citation>
    <scope>NUCLEOTIDE SEQUENCE [LARGE SCALE GENOMIC DNA]</scope>
    <source>
        <strain evidence="3">PowCR01</strain>
    </source>
</reference>
<dbReference type="AlphaFoldDB" id="A0A1C3KWL6"/>
<feature type="transmembrane region" description="Helical" evidence="2">
    <location>
        <begin position="12"/>
        <end position="30"/>
    </location>
</feature>
<name>A0A1C3KWL6_PLAOA</name>
<evidence type="ECO:0000313" key="4">
    <source>
        <dbReference type="Proteomes" id="UP000243200"/>
    </source>
</evidence>
<feature type="compositionally biased region" description="Polar residues" evidence="1">
    <location>
        <begin position="506"/>
        <end position="519"/>
    </location>
</feature>
<feature type="compositionally biased region" description="Basic and acidic residues" evidence="1">
    <location>
        <begin position="104"/>
        <end position="115"/>
    </location>
</feature>
<evidence type="ECO:0000313" key="3">
    <source>
        <dbReference type="EMBL" id="SBT78598.1"/>
    </source>
</evidence>
<feature type="region of interest" description="Disordered" evidence="1">
    <location>
        <begin position="156"/>
        <end position="201"/>
    </location>
</feature>